<evidence type="ECO:0000313" key="2">
    <source>
        <dbReference type="EMBL" id="CAJ1933367.1"/>
    </source>
</evidence>
<feature type="region of interest" description="Disordered" evidence="1">
    <location>
        <begin position="434"/>
        <end position="453"/>
    </location>
</feature>
<gene>
    <name evidence="2" type="ORF">AYBTSS11_LOCUS6313</name>
</gene>
<keyword evidence="3" id="KW-1185">Reference proteome</keyword>
<name>A0AA86V5E4_9FABA</name>
<dbReference type="PANTHER" id="PTHR36071:SF1">
    <property type="entry name" value="DNA DOUBLE-STRAND BREAK REPAIR PROTEIN"/>
    <property type="match status" value="1"/>
</dbReference>
<organism evidence="2 3">
    <name type="scientific">Sphenostylis stenocarpa</name>
    <dbReference type="NCBI Taxonomy" id="92480"/>
    <lineage>
        <taxon>Eukaryota</taxon>
        <taxon>Viridiplantae</taxon>
        <taxon>Streptophyta</taxon>
        <taxon>Embryophyta</taxon>
        <taxon>Tracheophyta</taxon>
        <taxon>Spermatophyta</taxon>
        <taxon>Magnoliopsida</taxon>
        <taxon>eudicotyledons</taxon>
        <taxon>Gunneridae</taxon>
        <taxon>Pentapetalae</taxon>
        <taxon>rosids</taxon>
        <taxon>fabids</taxon>
        <taxon>Fabales</taxon>
        <taxon>Fabaceae</taxon>
        <taxon>Papilionoideae</taxon>
        <taxon>50 kb inversion clade</taxon>
        <taxon>NPAAA clade</taxon>
        <taxon>indigoferoid/millettioid clade</taxon>
        <taxon>Phaseoleae</taxon>
        <taxon>Sphenostylis</taxon>
    </lineage>
</organism>
<feature type="compositionally biased region" description="Acidic residues" evidence="1">
    <location>
        <begin position="434"/>
        <end position="451"/>
    </location>
</feature>
<evidence type="ECO:0000256" key="1">
    <source>
        <dbReference type="SAM" id="MobiDB-lite"/>
    </source>
</evidence>
<dbReference type="AlphaFoldDB" id="A0AA86V5E4"/>
<dbReference type="Proteomes" id="UP001189624">
    <property type="component" value="Chromosome 2"/>
</dbReference>
<dbReference type="EMBL" id="OY731399">
    <property type="protein sequence ID" value="CAJ1933367.1"/>
    <property type="molecule type" value="Genomic_DNA"/>
</dbReference>
<sequence>MEIVLDYGAMDMWNYGFHRTDALSILLQIKRQNKQIQLKSRWLLGIPPTRSEKKKLKKYFKNRYLSESLIREDDMFYELVKTHVEDALGERRFEQENDVPQEDMDLIQTPKLKRLISPCLDKLTTKGLYLLAMIVTGGSYKSEITRCKMKKVIKGSLSSVLGSKSHNHLETCKQIFALLNNPQNFRDRYEPLATLRSQSYHAAAAKVLHGLENLTSQTLIAMRRKLKGVKAPVPQLQPRKHGWARDHLIKLVKKISGEMLSQLDRESELQEPLAKAMAVADLSLKLTTGSRNIFSKDFYQFSPEVKSLQSDIMNAIWSVKKVVTVPELRRLQLLIEPKAIISNRCIRAAFVNFLTEFLFECNDMDSVPKSLSQILDVINRGSNNGLHDVLLKKKNIEEEVDYILNLSALTKQFVLDLLPDDEFDNDFTDAYMEQSEESDDSCSDEGDDSQIEEGIPLKNETFNSMDSCYEAESMGDFAPFEFRPCTIKTEENVSSSPLIVTDRLNSGSEQFRPNNCDTLHLESKFDNTPHSMVTDQCQGESIEHRSTFMAGKNNNFSFVSPDRELDENVAKRNHLSESDTKVDARNIADFFCNKEESVPTKYSACKNQYLAIQDACDKTSMLGYNLIGHMLEEFVKTEGLDLNLSKSLYLTGNNRTEYVEDIEDQSSSRKHARDFVQVIEELIPSFPDR</sequence>
<dbReference type="Gramene" id="rna-AYBTSS11_LOCUS6313">
    <property type="protein sequence ID" value="CAJ1933367.1"/>
    <property type="gene ID" value="gene-AYBTSS11_LOCUS6313"/>
</dbReference>
<proteinExistence type="predicted"/>
<evidence type="ECO:0000313" key="3">
    <source>
        <dbReference type="Proteomes" id="UP001189624"/>
    </source>
</evidence>
<dbReference type="PANTHER" id="PTHR36071">
    <property type="entry name" value="DNA DOUBLE-STRAND BREAK REPAIR PROTEIN"/>
    <property type="match status" value="1"/>
</dbReference>
<accession>A0AA86V5E4</accession>
<protein>
    <submittedName>
        <fullName evidence="2">Uncharacterized protein</fullName>
    </submittedName>
</protein>
<reference evidence="2" key="1">
    <citation type="submission" date="2023-10" db="EMBL/GenBank/DDBJ databases">
        <authorList>
            <person name="Domelevo Entfellner J.-B."/>
        </authorList>
    </citation>
    <scope>NUCLEOTIDE SEQUENCE</scope>
</reference>